<dbReference type="SMART" id="SM00303">
    <property type="entry name" value="GPS"/>
    <property type="match status" value="1"/>
</dbReference>
<keyword evidence="11" id="KW-0325">Glycoprotein</keyword>
<dbReference type="Pfam" id="PF02010">
    <property type="entry name" value="REJ"/>
    <property type="match status" value="1"/>
</dbReference>
<feature type="region of interest" description="Disordered" evidence="14">
    <location>
        <begin position="2020"/>
        <end position="2071"/>
    </location>
</feature>
<evidence type="ECO:0000256" key="8">
    <source>
        <dbReference type="ARBA" id="ARBA00023069"/>
    </source>
</evidence>
<feature type="region of interest" description="Disordered" evidence="14">
    <location>
        <begin position="1309"/>
        <end position="1347"/>
    </location>
</feature>
<feature type="transmembrane region" description="Helical" evidence="15">
    <location>
        <begin position="1692"/>
        <end position="1708"/>
    </location>
</feature>
<comment type="similarity">
    <text evidence="3">Belongs to the polycystin family.</text>
</comment>
<dbReference type="SUPFAM" id="SSF49723">
    <property type="entry name" value="Lipase/lipooxygenase domain (PLAT/LH2 domain)"/>
    <property type="match status" value="1"/>
</dbReference>
<evidence type="ECO:0000256" key="15">
    <source>
        <dbReference type="SAM" id="Phobius"/>
    </source>
</evidence>
<dbReference type="GO" id="GO:0005929">
    <property type="term" value="C:cilium"/>
    <property type="evidence" value="ECO:0007669"/>
    <property type="project" value="UniProtKB-SubCell"/>
</dbReference>
<evidence type="ECO:0000256" key="13">
    <source>
        <dbReference type="PROSITE-ProRule" id="PRU00152"/>
    </source>
</evidence>
<keyword evidence="4" id="KW-1003">Cell membrane</keyword>
<evidence type="ECO:0000256" key="3">
    <source>
        <dbReference type="ARBA" id="ARBA00007200"/>
    </source>
</evidence>
<gene>
    <name evidence="21" type="primary">LOC104995841</name>
</gene>
<dbReference type="Pfam" id="PF00801">
    <property type="entry name" value="PKD"/>
    <property type="match status" value="2"/>
</dbReference>
<dbReference type="Gene3D" id="2.60.60.20">
    <property type="entry name" value="PLAT/LH2 domain"/>
    <property type="match status" value="1"/>
</dbReference>
<dbReference type="KEGG" id="bbis:104995841"/>
<dbReference type="PROSITE" id="PS50095">
    <property type="entry name" value="PLAT"/>
    <property type="match status" value="1"/>
</dbReference>
<evidence type="ECO:0000256" key="10">
    <source>
        <dbReference type="ARBA" id="ARBA00023157"/>
    </source>
</evidence>
<dbReference type="FunFam" id="2.60.40.10:FF:000825">
    <property type="entry name" value="Polycystin 1, transient receptor potential channel interacting"/>
    <property type="match status" value="1"/>
</dbReference>
<evidence type="ECO:0000256" key="5">
    <source>
        <dbReference type="ARBA" id="ARBA00022692"/>
    </source>
</evidence>
<feature type="transmembrane region" description="Helical" evidence="15">
    <location>
        <begin position="1584"/>
        <end position="1606"/>
    </location>
</feature>
<evidence type="ECO:0000259" key="19">
    <source>
        <dbReference type="PROSITE" id="PS51111"/>
    </source>
</evidence>
<dbReference type="InterPro" id="IPR002859">
    <property type="entry name" value="PKD/REJ-like"/>
</dbReference>
<dbReference type="RefSeq" id="XP_010848190.1">
    <property type="nucleotide sequence ID" value="XM_010849888.1"/>
</dbReference>
<keyword evidence="6" id="KW-0677">Repeat</keyword>
<evidence type="ECO:0000259" key="17">
    <source>
        <dbReference type="PROSITE" id="PS50095"/>
    </source>
</evidence>
<feature type="domain" description="GAIN-B" evidence="18">
    <location>
        <begin position="851"/>
        <end position="1049"/>
    </location>
</feature>
<evidence type="ECO:0000256" key="14">
    <source>
        <dbReference type="SAM" id="MobiDB-lite"/>
    </source>
</evidence>
<feature type="transmembrane region" description="Helical" evidence="15">
    <location>
        <begin position="1266"/>
        <end position="1288"/>
    </location>
</feature>
<keyword evidence="5 15" id="KW-0812">Transmembrane</keyword>
<dbReference type="InterPro" id="IPR035986">
    <property type="entry name" value="PKD_dom_sf"/>
</dbReference>
<evidence type="ECO:0000256" key="4">
    <source>
        <dbReference type="ARBA" id="ARBA00022475"/>
    </source>
</evidence>
<dbReference type="InterPro" id="IPR036392">
    <property type="entry name" value="PLAT/LH2_dom_sf"/>
</dbReference>
<feature type="domain" description="REJ" evidence="19">
    <location>
        <begin position="660"/>
        <end position="822"/>
    </location>
</feature>
<dbReference type="SMART" id="SM00308">
    <property type="entry name" value="LH2"/>
    <property type="match status" value="1"/>
</dbReference>
<dbReference type="CDD" id="cd01752">
    <property type="entry name" value="PLAT_polycystin"/>
    <property type="match status" value="1"/>
</dbReference>
<feature type="domain" description="PKD" evidence="16">
    <location>
        <begin position="35"/>
        <end position="123"/>
    </location>
</feature>
<dbReference type="PROSITE" id="PS50093">
    <property type="entry name" value="PKD"/>
    <property type="match status" value="3"/>
</dbReference>
<dbReference type="InterPro" id="IPR042060">
    <property type="entry name" value="PLAT_polycystin1"/>
</dbReference>
<evidence type="ECO:0000256" key="1">
    <source>
        <dbReference type="ARBA" id="ARBA00004138"/>
    </source>
</evidence>
<dbReference type="InterPro" id="IPR013122">
    <property type="entry name" value="PKD1_2_channel"/>
</dbReference>
<feature type="region of interest" description="Disordered" evidence="14">
    <location>
        <begin position="2111"/>
        <end position="2164"/>
    </location>
</feature>
<dbReference type="GeneID" id="104995841"/>
<feature type="compositionally biased region" description="Low complexity" evidence="14">
    <location>
        <begin position="2044"/>
        <end position="2061"/>
    </location>
</feature>
<keyword evidence="7 15" id="KW-1133">Transmembrane helix</keyword>
<dbReference type="PRINTS" id="PR00500">
    <property type="entry name" value="POLYCYSTIN1"/>
</dbReference>
<dbReference type="SUPFAM" id="SSF49299">
    <property type="entry name" value="PKD domain"/>
    <property type="match status" value="2"/>
</dbReference>
<evidence type="ECO:0000256" key="7">
    <source>
        <dbReference type="ARBA" id="ARBA00022989"/>
    </source>
</evidence>
<evidence type="ECO:0000256" key="2">
    <source>
        <dbReference type="ARBA" id="ARBA00004651"/>
    </source>
</evidence>
<comment type="caution">
    <text evidence="13">Lacks conserved residue(s) required for the propagation of feature annotation.</text>
</comment>
<dbReference type="CDD" id="cd00146">
    <property type="entry name" value="PKD"/>
    <property type="match status" value="2"/>
</dbReference>
<dbReference type="SMART" id="SM00089">
    <property type="entry name" value="PKD"/>
    <property type="match status" value="2"/>
</dbReference>
<evidence type="ECO:0000256" key="11">
    <source>
        <dbReference type="ARBA" id="ARBA00023180"/>
    </source>
</evidence>
<dbReference type="InterPro" id="IPR001024">
    <property type="entry name" value="PLAT/LH2_dom"/>
</dbReference>
<feature type="domain" description="PLAT" evidence="17">
    <location>
        <begin position="1104"/>
        <end position="1219"/>
    </location>
</feature>
<accession>A0A6P3IBF3</accession>
<evidence type="ECO:0000313" key="21">
    <source>
        <dbReference type="RefSeq" id="XP_010848190.1"/>
    </source>
</evidence>
<feature type="compositionally biased region" description="Basic residues" evidence="14">
    <location>
        <begin position="2153"/>
        <end position="2164"/>
    </location>
</feature>
<dbReference type="FunFam" id="2.60.60.20:FF:000012">
    <property type="entry name" value="polycystin-1 isoform X2"/>
    <property type="match status" value="1"/>
</dbReference>
<feature type="domain" description="PKD" evidence="16">
    <location>
        <begin position="145"/>
        <end position="201"/>
    </location>
</feature>
<dbReference type="PANTHER" id="PTHR46730">
    <property type="entry name" value="POLYCYSTIN-1"/>
    <property type="match status" value="1"/>
</dbReference>
<organism evidence="20 21">
    <name type="scientific">Bison bison bison</name>
    <name type="common">North American plains bison</name>
    <dbReference type="NCBI Taxonomy" id="43346"/>
    <lineage>
        <taxon>Eukaryota</taxon>
        <taxon>Metazoa</taxon>
        <taxon>Chordata</taxon>
        <taxon>Craniata</taxon>
        <taxon>Vertebrata</taxon>
        <taxon>Euteleostomi</taxon>
        <taxon>Mammalia</taxon>
        <taxon>Eutheria</taxon>
        <taxon>Laurasiatheria</taxon>
        <taxon>Artiodactyla</taxon>
        <taxon>Ruminantia</taxon>
        <taxon>Pecora</taxon>
        <taxon>Bovidae</taxon>
        <taxon>Bovinae</taxon>
        <taxon>Bison</taxon>
    </lineage>
</organism>
<name>A0A6P3IBF3_BISBB</name>
<feature type="transmembrane region" description="Helical" evidence="15">
    <location>
        <begin position="1226"/>
        <end position="1246"/>
    </location>
</feature>
<feature type="non-terminal residue" evidence="21">
    <location>
        <position position="1"/>
    </location>
</feature>
<evidence type="ECO:0000313" key="20">
    <source>
        <dbReference type="Proteomes" id="UP000515208"/>
    </source>
</evidence>
<dbReference type="InterPro" id="IPR000434">
    <property type="entry name" value="PC1"/>
</dbReference>
<feature type="domain" description="REJ" evidence="19">
    <location>
        <begin position="222"/>
        <end position="599"/>
    </location>
</feature>
<dbReference type="InterPro" id="IPR014010">
    <property type="entry name" value="REJ_dom"/>
</dbReference>
<dbReference type="PROSITE" id="PS50221">
    <property type="entry name" value="GAIN_B"/>
    <property type="match status" value="1"/>
</dbReference>
<dbReference type="Pfam" id="PF01477">
    <property type="entry name" value="PLAT"/>
    <property type="match status" value="1"/>
</dbReference>
<evidence type="ECO:0000256" key="9">
    <source>
        <dbReference type="ARBA" id="ARBA00023136"/>
    </source>
</evidence>
<dbReference type="PANTHER" id="PTHR46730:SF3">
    <property type="entry name" value="POLYCYSTIN-1"/>
    <property type="match status" value="1"/>
</dbReference>
<dbReference type="InterPro" id="IPR013783">
    <property type="entry name" value="Ig-like_fold"/>
</dbReference>
<dbReference type="PROSITE" id="PS51111">
    <property type="entry name" value="REJ"/>
    <property type="match status" value="2"/>
</dbReference>
<keyword evidence="12" id="KW-0966">Cell projection</keyword>
<dbReference type="OrthoDB" id="6022660at2759"/>
<keyword evidence="10" id="KW-1015">Disulfide bond</keyword>
<protein>
    <submittedName>
        <fullName evidence="21">Polycystin-1-like</fullName>
    </submittedName>
</protein>
<dbReference type="InterPro" id="IPR000601">
    <property type="entry name" value="PKD_dom"/>
</dbReference>
<reference evidence="21" key="1">
    <citation type="submission" date="2025-08" db="UniProtKB">
        <authorList>
            <consortium name="RefSeq"/>
        </authorList>
    </citation>
    <scope>IDENTIFICATION</scope>
    <source>
        <tissue evidence="21">Blood</tissue>
    </source>
</reference>
<proteinExistence type="inferred from homology"/>
<comment type="subcellular location">
    <subcellularLocation>
        <location evidence="2">Cell membrane</location>
        <topology evidence="2">Multi-pass membrane protein</topology>
    </subcellularLocation>
    <subcellularLocation>
        <location evidence="1">Cell projection</location>
        <location evidence="1">Cilium</location>
    </subcellularLocation>
</comment>
<feature type="transmembrane region" description="Helical" evidence="15">
    <location>
        <begin position="1886"/>
        <end position="1908"/>
    </location>
</feature>
<dbReference type="GO" id="GO:0005886">
    <property type="term" value="C:plasma membrane"/>
    <property type="evidence" value="ECO:0007669"/>
    <property type="project" value="UniProtKB-SubCell"/>
</dbReference>
<dbReference type="InterPro" id="IPR000203">
    <property type="entry name" value="GPS"/>
</dbReference>
<dbReference type="FunFam" id="2.60.40.10:FF:001724">
    <property type="entry name" value="Polycystin 1, transient receptor potential channel-interacting"/>
    <property type="match status" value="1"/>
</dbReference>
<feature type="compositionally biased region" description="Polar residues" evidence="14">
    <location>
        <begin position="1337"/>
        <end position="1346"/>
    </location>
</feature>
<dbReference type="GO" id="GO:0006816">
    <property type="term" value="P:calcium ion transport"/>
    <property type="evidence" value="ECO:0007669"/>
    <property type="project" value="TreeGrafter"/>
</dbReference>
<sequence>HTYTFPGEYSLTLLVSTAFENLTQQVPVSVRAALPAVAVAVGSQVLVAGRPVAFFPRPLPLPGGVLYTWDFGDGSPAVTQPQPEVNHTFALRGTYRVRLEVNNTVSHTVADVSVRVFEELCGLTVSLSPAVEQGVPTVVSAALDSGDNVTWTFDMGDGTVLTGPEATVEHVYRRAQNCTVTVSASSPAGHLARSLPVHVFVLEVLWIEPVACIASQPPVLPCGEPAVDVALPPQVLMRRSQRNYLEAHVDLRDCVTYQTEYRWEVYRATSCQRPGRTARVPLPGVDVSRPQLVVPRLALPVGHYCFVFVVSFGDTPLAQSIQANVTVAPERLVPIVEGGSSRVWSDSQDLVLDGSKSYDPNLEDGDQTPLSFHWACVAATQSETGGCALNFGPRGSSVVTIPRERLRAGVEYTFNLTVWKAGRKEEVTSQTVLVRSGRVPIVSLECVSCKAQAVYAVSRSSYVYLEGRCDNCDGGLEHGLWAARSFSNETLVLDATTTSTGSTGMRLVVRRGVLRDGEGYTFTLTVLGRSGQEQGCASIRLAPNRPPRGGSCRLFPVEDVRALTTKLHFECTGWQDAEDAGAPLVYALQLRRCRVTEGLLGERLGVEACSVWILQNTAGRVLRNGQWRQGAPCKGCARGRVSGASPTWPGQLAGRSVGALQVSSRELVCRSCLKKTLHRLEDMMRILQAETATGAGTPTTIADSILNITGDLIHVASSDVQGPQPSELGAEPPSLLVASRAYQLSSALVGILTRSRVLNEEPLTLAGEEILAQGKRSDPRSLLCQGDVPGPGCHFSIPEAFSAALPNLSDVVQLILLVDSNPFPFGYISNYTVSTKVASMAFQTQAGAQIPIRQLASERAITVKVPNNSDQAAQDQCVPAGSTVIQPRASVSVVVTPENSNPEAGLHLQLTFTVLDEQYLPDEPEPFLAAYLHSEPRPNEYNCSASKKISLEALAGGDHRPYTFFIAPGSRDLGLSYHLNLSSHFRWSALAVSVGLYTSLCQYFSEEHMAWRSEGLVPLEETSPREAVCLTRHLTAFGASLFVPASRIEFTFPEPASGINHVVLLTCAVCLLTYAVMAVILRKLDQLDVRRVRAIPFCGKGGRFKYEILVKTGWGRGSGTTAHVGIMLYGADGRSGHRHLDGDGAFQRNSLDVFQIATPHSLGRLWKIRVWHDNKGLSPAWFLQHVIVRDLQSARSTFFLVNDWLSVEMEANGGLVEKEVLAHAPVGAVLLVGLFLGANAVWYGAVGDSAHSQGPVSSLAPLSLDTVAVGLVSSLVVYPVYLAILFLFRMSRSKVGAWGITEQAGTGSLDDRPQVLRKTNPRTKSEQTPGQRGSGRSLKTSKNSPGGLTGRGCRVSLSMSWASHVLLHVLCGSLVLFHVSCGLHVLLRVSCGSHVLIRVLHACPGSVCLEPCDRTWVGCVCNHVPGHPLLTVACSLVCWPSSEGTLSWPDLLSDPSVMGSALQRLARGRMGLTPGPEEDSLSLVSPSSPAKYFSASDENLIRQILAEGAGSLAPTQDTQGETDLLAGLCSAPGEKTQPAMLRSLGDMRLPSPGLTWEQPPPARLPRTGLVEGLRKRLLPAWCAPLAHGLSLLLVAVAMGVSGWVGASFPPSVSVMWLLSSGSSFLASFLCWEPLKVRRGPCVPTGLALSTSLSGFGHFAAQCVEATLCHRLHPWGARLGLADPRAIPAPQGLLVYMFFLLVTLLANYGDTSCHNHAYRLQSAIKQELDSQAFLAITRSDEFWPWMSHVLLPYIHGNQSRPELGPPRLRQVRLQEALCPQPPGSRNPACSAASSGFSTSDYGVGWGSAALNSSEIWAYSAPDLLGRFLRRRPRRFTSFEQVAQLSAVARGLTASLLFLLLVKAAQQLRFVRQWSVFGKTLCRALPELAGAALGLVVLAAAYAQLAVLLVSSCVDSLRSAAQALLVLCPGTGVPALCPAESWRLSPMLCTGLWALRLWGALRLGSVLLRWRYHTLRGELYRPAWEPQDYEMVELFLRRLRLWMGFSKVKEFRHKVRFEGMEPLPSRSSRGSKASTDAPPPSGGSGASRASTSSSQLEGLSLGLGRPGPRELEPEPSRLHAVFEALLTQFDRLNQATEDVYQLERRLQCLHGRRSSAPLASQPPSPSPGLRPILPSRLARASRGIGLSTGPSRASLRAKNKIHPSSS</sequence>
<keyword evidence="20" id="KW-1185">Reference proteome</keyword>
<evidence type="ECO:0000256" key="12">
    <source>
        <dbReference type="ARBA" id="ARBA00023273"/>
    </source>
</evidence>
<dbReference type="InterPro" id="IPR057244">
    <property type="entry name" value="GAIN_B"/>
</dbReference>
<dbReference type="Pfam" id="PF08016">
    <property type="entry name" value="PKD_channel"/>
    <property type="match status" value="1"/>
</dbReference>
<dbReference type="Gene3D" id="2.60.40.10">
    <property type="entry name" value="Immunoglobulins"/>
    <property type="match status" value="3"/>
</dbReference>
<dbReference type="GO" id="GO:0005261">
    <property type="term" value="F:monoatomic cation channel activity"/>
    <property type="evidence" value="ECO:0007669"/>
    <property type="project" value="TreeGrafter"/>
</dbReference>
<evidence type="ECO:0000256" key="6">
    <source>
        <dbReference type="ARBA" id="ARBA00022737"/>
    </source>
</evidence>
<feature type="domain" description="PKD" evidence="16">
    <location>
        <begin position="1"/>
        <end position="37"/>
    </location>
</feature>
<dbReference type="InterPro" id="IPR022409">
    <property type="entry name" value="PKD/Chitinase_dom"/>
</dbReference>
<keyword evidence="8" id="KW-0969">Cilium</keyword>
<evidence type="ECO:0000259" key="18">
    <source>
        <dbReference type="PROSITE" id="PS50221"/>
    </source>
</evidence>
<evidence type="ECO:0000259" key="16">
    <source>
        <dbReference type="PROSITE" id="PS50093"/>
    </source>
</evidence>
<keyword evidence="9 15" id="KW-0472">Membrane</keyword>
<feature type="transmembrane region" description="Helical" evidence="15">
    <location>
        <begin position="1062"/>
        <end position="1081"/>
    </location>
</feature>
<dbReference type="Proteomes" id="UP000515208">
    <property type="component" value="Unplaced"/>
</dbReference>